<dbReference type="AlphaFoldDB" id="A0A4S4LWU7"/>
<evidence type="ECO:0000313" key="2">
    <source>
        <dbReference type="Proteomes" id="UP000310158"/>
    </source>
</evidence>
<sequence>MQCNVSLPPPPSPCHPPPLASLLSPYLAALVVISLEVQKPPYPLLRSFENLSALLGNVITINGVPFNPNRIGISCLDALLKLPNFPEMPEDALRLLTVVHKIWKEQIHQKHRAQVVLKHMLIQTELWEEELKKANADYTQVIMSLGMIHAVIHRRGLSIIMLPESESSTKSITKLDEGEESS</sequence>
<reference evidence="1 2" key="1">
    <citation type="submission" date="2019-02" db="EMBL/GenBank/DDBJ databases">
        <title>Genome sequencing of the rare red list fungi Bondarzewia mesenterica.</title>
        <authorList>
            <person name="Buettner E."/>
            <person name="Kellner H."/>
        </authorList>
    </citation>
    <scope>NUCLEOTIDE SEQUENCE [LARGE SCALE GENOMIC DNA]</scope>
    <source>
        <strain evidence="1 2">DSM 108281</strain>
    </source>
</reference>
<accession>A0A4S4LWU7</accession>
<gene>
    <name evidence="1" type="ORF">EW146_g3838</name>
</gene>
<organism evidence="1 2">
    <name type="scientific">Bondarzewia mesenterica</name>
    <dbReference type="NCBI Taxonomy" id="1095465"/>
    <lineage>
        <taxon>Eukaryota</taxon>
        <taxon>Fungi</taxon>
        <taxon>Dikarya</taxon>
        <taxon>Basidiomycota</taxon>
        <taxon>Agaricomycotina</taxon>
        <taxon>Agaricomycetes</taxon>
        <taxon>Russulales</taxon>
        <taxon>Bondarzewiaceae</taxon>
        <taxon>Bondarzewia</taxon>
    </lineage>
</organism>
<keyword evidence="2" id="KW-1185">Reference proteome</keyword>
<dbReference type="EMBL" id="SGPL01000139">
    <property type="protein sequence ID" value="THH16865.1"/>
    <property type="molecule type" value="Genomic_DNA"/>
</dbReference>
<name>A0A4S4LWU7_9AGAM</name>
<comment type="caution">
    <text evidence="1">The sequence shown here is derived from an EMBL/GenBank/DDBJ whole genome shotgun (WGS) entry which is preliminary data.</text>
</comment>
<evidence type="ECO:0000313" key="1">
    <source>
        <dbReference type="EMBL" id="THH16865.1"/>
    </source>
</evidence>
<dbReference type="Proteomes" id="UP000310158">
    <property type="component" value="Unassembled WGS sequence"/>
</dbReference>
<proteinExistence type="predicted"/>
<protein>
    <submittedName>
        <fullName evidence="1">Uncharacterized protein</fullName>
    </submittedName>
</protein>